<keyword evidence="3 4" id="KW-0326">Glycosidase</keyword>
<evidence type="ECO:0000259" key="5">
    <source>
        <dbReference type="Pfam" id="PF01055"/>
    </source>
</evidence>
<keyword evidence="10" id="KW-1185">Reference proteome</keyword>
<dbReference type="Pfam" id="PF01055">
    <property type="entry name" value="Glyco_hydro_31_2nd"/>
    <property type="match status" value="1"/>
</dbReference>
<feature type="domain" description="DUF5110" evidence="7">
    <location>
        <begin position="679"/>
        <end position="745"/>
    </location>
</feature>
<reference evidence="9 10" key="1">
    <citation type="submission" date="2019-02" db="EMBL/GenBank/DDBJ databases">
        <authorList>
            <person name="Goldberg S.R."/>
            <person name="Haltli B.A."/>
            <person name="Correa H."/>
            <person name="Russell K.G."/>
        </authorList>
    </citation>
    <scope>NUCLEOTIDE SEQUENCE [LARGE SCALE GENOMIC DNA]</scope>
    <source>
        <strain evidence="9 10">JCM 16186</strain>
    </source>
</reference>
<dbReference type="InterPro" id="IPR013780">
    <property type="entry name" value="Glyco_hydro_b"/>
</dbReference>
<dbReference type="SUPFAM" id="SSF51011">
    <property type="entry name" value="Glycosyl hydrolase domain"/>
    <property type="match status" value="1"/>
</dbReference>
<dbReference type="SUPFAM" id="SSF51445">
    <property type="entry name" value="(Trans)glycosidases"/>
    <property type="match status" value="1"/>
</dbReference>
<organism evidence="9 10">
    <name type="scientific">Fulvivirga kasyanovii</name>
    <dbReference type="NCBI Taxonomy" id="396812"/>
    <lineage>
        <taxon>Bacteria</taxon>
        <taxon>Pseudomonadati</taxon>
        <taxon>Bacteroidota</taxon>
        <taxon>Cytophagia</taxon>
        <taxon>Cytophagales</taxon>
        <taxon>Fulvivirgaceae</taxon>
        <taxon>Fulvivirga</taxon>
    </lineage>
</organism>
<dbReference type="CDD" id="cd14752">
    <property type="entry name" value="GH31_N"/>
    <property type="match status" value="1"/>
</dbReference>
<accession>A0ABW9RPE4</accession>
<evidence type="ECO:0000259" key="6">
    <source>
        <dbReference type="Pfam" id="PF13802"/>
    </source>
</evidence>
<dbReference type="PANTHER" id="PTHR22762">
    <property type="entry name" value="ALPHA-GLUCOSIDASE"/>
    <property type="match status" value="1"/>
</dbReference>
<evidence type="ECO:0000259" key="7">
    <source>
        <dbReference type="Pfam" id="PF17137"/>
    </source>
</evidence>
<dbReference type="PROSITE" id="PS00129">
    <property type="entry name" value="GLYCOSYL_HYDROL_F31_1"/>
    <property type="match status" value="1"/>
</dbReference>
<proteinExistence type="inferred from homology"/>
<dbReference type="CDD" id="cd06604">
    <property type="entry name" value="GH31_glucosidase_II_MalA"/>
    <property type="match status" value="1"/>
</dbReference>
<dbReference type="Gene3D" id="3.20.20.80">
    <property type="entry name" value="Glycosidases"/>
    <property type="match status" value="1"/>
</dbReference>
<protein>
    <submittedName>
        <fullName evidence="9">DUF4968 domain-containing protein</fullName>
    </submittedName>
</protein>
<gene>
    <name evidence="9" type="ORF">E1163_12700</name>
</gene>
<dbReference type="InterPro" id="IPR011013">
    <property type="entry name" value="Gal_mutarotase_sf_dom"/>
</dbReference>
<dbReference type="InterPro" id="IPR048395">
    <property type="entry name" value="Glyco_hydro_31_C"/>
</dbReference>
<dbReference type="Pfam" id="PF13802">
    <property type="entry name" value="Gal_mutarotas_2"/>
    <property type="match status" value="1"/>
</dbReference>
<dbReference type="Gene3D" id="2.60.40.1760">
    <property type="entry name" value="glycosyl hydrolase (family 31)"/>
    <property type="match status" value="1"/>
</dbReference>
<sequence length="806" mass="92491">MIVSQSPSKTNLSNSLDNLIQFEEKHNGLEGKTGSYKFRVLVYSSNIIRIHATANENYDEHSYAVVAKPEFEDFSLKDSPDHLILSTSAIDLKIDKQPLRFSFYDKNGHVINEDDSFGTSWIGEQVTTYKKLQKGERFIGMGEKTGPLDRKGHGYQHWNTDSFAYGPESDPLYCSTPFYIGLHSKLAYGIFLDNSHKSHFNFAASNNRFSSFSADSGDMNYYFIHHDSVDDIIQSYTYLTGRMSMPPLWSIGYQQCRYSYYPDKEALTVAQTFRDKDIPADVIVFDIHYMENYKIFTWDKVKFSDPEKMIARLRELGFHVVVMCDPGIKIEDGYEAYEDGKKNDVFLKYPDGSYYSGEVWPGWCHFPDFTNPKTRTWWKDKLKGYVDMGVHGFWNDMNEIATWGQMMPELIEFDLEGHKGTTRKGRNIYGMQMAKSTFEGSKHHLNGKRPFNLTRAGFSGVQRYSAVWTGDNVANDEHMLVGVRLVNSLGLAGISFAGYDVGGFVGNSSEHLFARWVQLGAFSPFFRGHSMINSRDSEPWAYGEEVEEISRNYIRLRYKLMPYIYSAFYESAQTGTPIARSLAVDYSHDDKVYDKLYHNQYMFGKNILVGPVESTKDLTKVYLPEGEWYEFFTDKHYHGKQEIVAECPIERLPLFVKASSIIPVSPQAGFNTTDLGDILELHIYAGKEASTYTYYEDDGESYEYQQGNYHKRTIQYNPESSSIKISKAEGAFSSRYQHIKICFHGFSPDSATVNNAAATPETHDYQFILPISNFDPIYTEPNTRLLVKDLSMLSFDNTNEAIEIRW</sequence>
<dbReference type="InterPro" id="IPR030458">
    <property type="entry name" value="Glyco_hydro_31_AS"/>
</dbReference>
<comment type="similarity">
    <text evidence="1 4">Belongs to the glycosyl hydrolase 31 family.</text>
</comment>
<evidence type="ECO:0000256" key="1">
    <source>
        <dbReference type="ARBA" id="ARBA00007806"/>
    </source>
</evidence>
<dbReference type="InterPro" id="IPR033403">
    <property type="entry name" value="DUF5110"/>
</dbReference>
<feature type="domain" description="Glycoside hydrolase family 31 N-terminal" evidence="6">
    <location>
        <begin position="38"/>
        <end position="200"/>
    </location>
</feature>
<feature type="domain" description="Glycosyl hydrolase family 31 C-terminal" evidence="8">
    <location>
        <begin position="575"/>
        <end position="662"/>
    </location>
</feature>
<evidence type="ECO:0000313" key="10">
    <source>
        <dbReference type="Proteomes" id="UP000798808"/>
    </source>
</evidence>
<comment type="caution">
    <text evidence="9">The sequence shown here is derived from an EMBL/GenBank/DDBJ whole genome shotgun (WGS) entry which is preliminary data.</text>
</comment>
<evidence type="ECO:0000259" key="8">
    <source>
        <dbReference type="Pfam" id="PF21365"/>
    </source>
</evidence>
<dbReference type="Pfam" id="PF17137">
    <property type="entry name" value="DUF5110"/>
    <property type="match status" value="1"/>
</dbReference>
<dbReference type="Gene3D" id="2.60.40.1180">
    <property type="entry name" value="Golgi alpha-mannosidase II"/>
    <property type="match status" value="2"/>
</dbReference>
<dbReference type="PANTHER" id="PTHR22762:SF166">
    <property type="entry name" value="ALPHA-GLUCOSIDASE"/>
    <property type="match status" value="1"/>
</dbReference>
<keyword evidence="2 4" id="KW-0378">Hydrolase</keyword>
<evidence type="ECO:0000313" key="9">
    <source>
        <dbReference type="EMBL" id="MTI25806.1"/>
    </source>
</evidence>
<dbReference type="Proteomes" id="UP000798808">
    <property type="component" value="Unassembled WGS sequence"/>
</dbReference>
<evidence type="ECO:0000256" key="2">
    <source>
        <dbReference type="ARBA" id="ARBA00022801"/>
    </source>
</evidence>
<evidence type="ECO:0000256" key="3">
    <source>
        <dbReference type="ARBA" id="ARBA00023295"/>
    </source>
</evidence>
<dbReference type="InterPro" id="IPR017853">
    <property type="entry name" value="GH"/>
</dbReference>
<dbReference type="RefSeq" id="WP_155172269.1">
    <property type="nucleotide sequence ID" value="NZ_BAAAFL010000053.1"/>
</dbReference>
<dbReference type="Pfam" id="PF21365">
    <property type="entry name" value="Glyco_hydro_31_3rd"/>
    <property type="match status" value="1"/>
</dbReference>
<name>A0ABW9RPE4_9BACT</name>
<evidence type="ECO:0000256" key="4">
    <source>
        <dbReference type="RuleBase" id="RU361185"/>
    </source>
</evidence>
<dbReference type="InterPro" id="IPR025887">
    <property type="entry name" value="Glyco_hydro_31_N_dom"/>
</dbReference>
<dbReference type="EMBL" id="SMLW01000542">
    <property type="protein sequence ID" value="MTI25806.1"/>
    <property type="molecule type" value="Genomic_DNA"/>
</dbReference>
<dbReference type="SUPFAM" id="SSF74650">
    <property type="entry name" value="Galactose mutarotase-like"/>
    <property type="match status" value="1"/>
</dbReference>
<feature type="domain" description="Glycoside hydrolase family 31 TIM barrel" evidence="5">
    <location>
        <begin position="244"/>
        <end position="567"/>
    </location>
</feature>
<dbReference type="InterPro" id="IPR000322">
    <property type="entry name" value="Glyco_hydro_31_TIM"/>
</dbReference>